<dbReference type="GO" id="GO:0045252">
    <property type="term" value="C:oxoglutarate dehydrogenase complex"/>
    <property type="evidence" value="ECO:0007669"/>
    <property type="project" value="UniProtKB-UniRule"/>
</dbReference>
<dbReference type="SUPFAM" id="SSF52777">
    <property type="entry name" value="CoA-dependent acyltransferases"/>
    <property type="match status" value="1"/>
</dbReference>
<comment type="function">
    <text evidence="1 11">E2 component of the 2-oxoglutarate dehydrogenase (OGDH) complex which catalyzes the second step in the conversion of 2-oxoglutarate to succinyl-CoA and CO(2).</text>
</comment>
<evidence type="ECO:0000256" key="8">
    <source>
        <dbReference type="ARBA" id="ARBA00022823"/>
    </source>
</evidence>
<dbReference type="FunFam" id="3.30.559.10:FF:000005">
    <property type="entry name" value="Dihydrolipoyllysine-residue succinyltransferase component of 2-oxoglutarate dehydrogenase complex"/>
    <property type="match status" value="1"/>
</dbReference>
<dbReference type="PROSITE" id="PS00189">
    <property type="entry name" value="LIPOYL"/>
    <property type="match status" value="1"/>
</dbReference>
<evidence type="ECO:0000259" key="14">
    <source>
        <dbReference type="PROSITE" id="PS51826"/>
    </source>
</evidence>
<dbReference type="InterPro" id="IPR003016">
    <property type="entry name" value="2-oxoA_DH_lipoyl-BS"/>
</dbReference>
<dbReference type="InterPro" id="IPR004167">
    <property type="entry name" value="PSBD"/>
</dbReference>
<dbReference type="NCBIfam" id="NF004309">
    <property type="entry name" value="PRK05704.1"/>
    <property type="match status" value="1"/>
</dbReference>
<dbReference type="GO" id="GO:0033512">
    <property type="term" value="P:L-lysine catabolic process to acetyl-CoA via saccharopine"/>
    <property type="evidence" value="ECO:0007669"/>
    <property type="project" value="UniProtKB-UniRule"/>
</dbReference>
<dbReference type="PROSITE" id="PS51826">
    <property type="entry name" value="PSBD"/>
    <property type="match status" value="1"/>
</dbReference>
<dbReference type="EC" id="2.3.1.61" evidence="4 11"/>
<keyword evidence="8 11" id="KW-0450">Lipoyl</keyword>
<keyword evidence="6 11" id="KW-0816">Tricarboxylic acid cycle</keyword>
<feature type="region of interest" description="Disordered" evidence="12">
    <location>
        <begin position="81"/>
        <end position="111"/>
    </location>
</feature>
<reference evidence="15" key="1">
    <citation type="submission" date="2023-10" db="EMBL/GenBank/DDBJ databases">
        <authorList>
            <consortium name="PulseNet: The National Subtyping Network for Foodborne Disease Surveillance"/>
        </authorList>
    </citation>
    <scope>NUCLEOTIDE SEQUENCE</scope>
    <source>
        <strain evidence="15">PNUSAV004886</strain>
    </source>
</reference>
<gene>
    <name evidence="15" type="primary">odhB</name>
    <name evidence="15" type="ORF">RZY48_002426</name>
</gene>
<dbReference type="SUPFAM" id="SSF51230">
    <property type="entry name" value="Single hybrid motif"/>
    <property type="match status" value="1"/>
</dbReference>
<evidence type="ECO:0000256" key="11">
    <source>
        <dbReference type="RuleBase" id="RU361138"/>
    </source>
</evidence>
<evidence type="ECO:0000256" key="1">
    <source>
        <dbReference type="ARBA" id="ARBA00004052"/>
    </source>
</evidence>
<dbReference type="InterPro" id="IPR000089">
    <property type="entry name" value="Biotin_lipoyl"/>
</dbReference>
<dbReference type="InterPro" id="IPR036625">
    <property type="entry name" value="E3-bd_dom_sf"/>
</dbReference>
<comment type="pathway">
    <text evidence="2 11">Amino-acid degradation; L-lysine degradation via saccharopine pathway; glutaryl-CoA from L-lysine: step 6/6.</text>
</comment>
<evidence type="ECO:0000256" key="6">
    <source>
        <dbReference type="ARBA" id="ARBA00022532"/>
    </source>
</evidence>
<dbReference type="InterPro" id="IPR050537">
    <property type="entry name" value="2-oxoacid_dehydrogenase"/>
</dbReference>
<evidence type="ECO:0000256" key="5">
    <source>
        <dbReference type="ARBA" id="ARBA00019511"/>
    </source>
</evidence>
<dbReference type="Gene3D" id="3.30.559.10">
    <property type="entry name" value="Chloramphenicol acetyltransferase-like domain"/>
    <property type="match status" value="1"/>
</dbReference>
<sequence>MTIEILVPDLPESVADATVATWHKKPGDRVERDEVLVDIETDKVVLEVPAPEAGILEAILEEEGATVLSKQLLARLKPGAVAGEPTKDTTEESVASPDKRHKASLTEESNDALSPAVRRLLAEHSLEAHQVKGTGVGGRITREDIEAHLANVKAAVKAEAPAVVAAPAAARSQKRVPMTRLRKTVANRLLEAKNSTAMLTTFNEVNMKPIMDLRKQYGDQFEKRHGIRLGFMSFYVKAVTEALKRYPEINASIDGDDIVYHNYFDISMAVSTPRGLVTPVLKDCDTLGFADVEKGIKELAIKGRDGKLTVDELIGGNFTITNGGVFGSLMSTPIINPPQSAILGMHKIQDRPMAVDGKVEILPMMYLALSYDHRLIDGRESVGFLVTVKELLEDPARLLLDV</sequence>
<evidence type="ECO:0000256" key="10">
    <source>
        <dbReference type="ARBA" id="ARBA00052761"/>
    </source>
</evidence>
<evidence type="ECO:0000259" key="13">
    <source>
        <dbReference type="PROSITE" id="PS50968"/>
    </source>
</evidence>
<dbReference type="Gene3D" id="4.10.320.10">
    <property type="entry name" value="E3-binding domain"/>
    <property type="match status" value="1"/>
</dbReference>
<dbReference type="SUPFAM" id="SSF47005">
    <property type="entry name" value="Peripheral subunit-binding domain of 2-oxo acid dehydrogenase complex"/>
    <property type="match status" value="1"/>
</dbReference>
<feature type="domain" description="Lipoyl-binding" evidence="13">
    <location>
        <begin position="2"/>
        <end position="77"/>
    </location>
</feature>
<dbReference type="GO" id="GO:0006099">
    <property type="term" value="P:tricarboxylic acid cycle"/>
    <property type="evidence" value="ECO:0007669"/>
    <property type="project" value="UniProtKB-UniRule"/>
</dbReference>
<comment type="catalytic activity">
    <reaction evidence="10 11">
        <text>N(6)-[(R)-dihydrolipoyl]-L-lysyl-[protein] + succinyl-CoA = N(6)-[(R)-S(8)-succinyldihydrolipoyl]-L-lysyl-[protein] + CoA</text>
        <dbReference type="Rhea" id="RHEA:15213"/>
        <dbReference type="Rhea" id="RHEA-COMP:10475"/>
        <dbReference type="Rhea" id="RHEA-COMP:20092"/>
        <dbReference type="ChEBI" id="CHEBI:57287"/>
        <dbReference type="ChEBI" id="CHEBI:57292"/>
        <dbReference type="ChEBI" id="CHEBI:83100"/>
        <dbReference type="ChEBI" id="CHEBI:83120"/>
        <dbReference type="EC" id="2.3.1.61"/>
    </reaction>
</comment>
<evidence type="ECO:0000313" key="16">
    <source>
        <dbReference type="Proteomes" id="UP001253463"/>
    </source>
</evidence>
<comment type="caution">
    <text evidence="15">The sequence shown here is derived from an EMBL/GenBank/DDBJ whole genome shotgun (WGS) entry which is preliminary data.</text>
</comment>
<dbReference type="InterPro" id="IPR001078">
    <property type="entry name" value="2-oxoacid_DH_actylTfrase"/>
</dbReference>
<evidence type="ECO:0000256" key="3">
    <source>
        <dbReference type="ARBA" id="ARBA00007317"/>
    </source>
</evidence>
<proteinExistence type="inferred from homology"/>
<dbReference type="CDD" id="cd06849">
    <property type="entry name" value="lipoyl_domain"/>
    <property type="match status" value="1"/>
</dbReference>
<evidence type="ECO:0000313" key="15">
    <source>
        <dbReference type="EMBL" id="ELN6933008.1"/>
    </source>
</evidence>
<dbReference type="Gene3D" id="2.40.50.100">
    <property type="match status" value="1"/>
</dbReference>
<comment type="cofactor">
    <cofactor evidence="11">
        <name>(R)-lipoate</name>
        <dbReference type="ChEBI" id="CHEBI:83088"/>
    </cofactor>
    <text evidence="11">Binds 1 lipoyl cofactor covalently.</text>
</comment>
<dbReference type="PROSITE" id="PS50968">
    <property type="entry name" value="BIOTINYL_LIPOYL"/>
    <property type="match status" value="1"/>
</dbReference>
<name>A0AAI9G8L9_9VIBR</name>
<comment type="similarity">
    <text evidence="3 11">Belongs to the 2-oxoacid dehydrogenase family.</text>
</comment>
<dbReference type="InterPro" id="IPR006255">
    <property type="entry name" value="SucB"/>
</dbReference>
<accession>A0AAI9G8L9</accession>
<dbReference type="PANTHER" id="PTHR43416:SF5">
    <property type="entry name" value="DIHYDROLIPOYLLYSINE-RESIDUE SUCCINYLTRANSFERASE COMPONENT OF 2-OXOGLUTARATE DEHYDROGENASE COMPLEX, MITOCHONDRIAL"/>
    <property type="match status" value="1"/>
</dbReference>
<evidence type="ECO:0000256" key="12">
    <source>
        <dbReference type="SAM" id="MobiDB-lite"/>
    </source>
</evidence>
<dbReference type="Pfam" id="PF00364">
    <property type="entry name" value="Biotin_lipoyl"/>
    <property type="match status" value="1"/>
</dbReference>
<dbReference type="GO" id="GO:0005829">
    <property type="term" value="C:cytosol"/>
    <property type="evidence" value="ECO:0007669"/>
    <property type="project" value="TreeGrafter"/>
</dbReference>
<dbReference type="EMBL" id="ABNSCA010000005">
    <property type="protein sequence ID" value="ELN6933008.1"/>
    <property type="molecule type" value="Genomic_DNA"/>
</dbReference>
<dbReference type="InterPro" id="IPR023213">
    <property type="entry name" value="CAT-like_dom_sf"/>
</dbReference>
<dbReference type="Proteomes" id="UP001253463">
    <property type="component" value="Unassembled WGS sequence"/>
</dbReference>
<evidence type="ECO:0000256" key="4">
    <source>
        <dbReference type="ARBA" id="ARBA00012945"/>
    </source>
</evidence>
<feature type="domain" description="Peripheral subunit-binding (PSBD)" evidence="14">
    <location>
        <begin position="112"/>
        <end position="149"/>
    </location>
</feature>
<evidence type="ECO:0000256" key="7">
    <source>
        <dbReference type="ARBA" id="ARBA00022679"/>
    </source>
</evidence>
<dbReference type="InterPro" id="IPR011053">
    <property type="entry name" value="Single_hybrid_motif"/>
</dbReference>
<dbReference type="NCBIfam" id="TIGR01347">
    <property type="entry name" value="sucB"/>
    <property type="match status" value="1"/>
</dbReference>
<dbReference type="Pfam" id="PF02817">
    <property type="entry name" value="E3_binding"/>
    <property type="match status" value="1"/>
</dbReference>
<evidence type="ECO:0000256" key="9">
    <source>
        <dbReference type="ARBA" id="ARBA00023315"/>
    </source>
</evidence>
<protein>
    <recommendedName>
        <fullName evidence="5 11">Dihydrolipoyllysine-residue succinyltransferase component of 2-oxoglutarate dehydrogenase complex</fullName>
        <ecNumber evidence="4 11">2.3.1.61</ecNumber>
    </recommendedName>
    <alternativeName>
        <fullName evidence="11">2-oxoglutarate dehydrogenase complex component E2</fullName>
    </alternativeName>
</protein>
<evidence type="ECO:0000256" key="2">
    <source>
        <dbReference type="ARBA" id="ARBA00005145"/>
    </source>
</evidence>
<keyword evidence="9 11" id="KW-0012">Acyltransferase</keyword>
<keyword evidence="7 11" id="KW-0808">Transferase</keyword>
<organism evidence="15 16">
    <name type="scientific">Vibrio navarrensis</name>
    <dbReference type="NCBI Taxonomy" id="29495"/>
    <lineage>
        <taxon>Bacteria</taxon>
        <taxon>Pseudomonadati</taxon>
        <taxon>Pseudomonadota</taxon>
        <taxon>Gammaproteobacteria</taxon>
        <taxon>Vibrionales</taxon>
        <taxon>Vibrionaceae</taxon>
        <taxon>Vibrio</taxon>
    </lineage>
</organism>
<dbReference type="AlphaFoldDB" id="A0AAI9G8L9"/>
<dbReference type="Pfam" id="PF00198">
    <property type="entry name" value="2-oxoacid_dh"/>
    <property type="match status" value="1"/>
</dbReference>
<dbReference type="GO" id="GO:0004149">
    <property type="term" value="F:dihydrolipoyllysine-residue succinyltransferase activity"/>
    <property type="evidence" value="ECO:0007669"/>
    <property type="project" value="UniProtKB-UniRule"/>
</dbReference>
<dbReference type="PANTHER" id="PTHR43416">
    <property type="entry name" value="DIHYDROLIPOYLLYSINE-RESIDUE SUCCINYLTRANSFERASE COMPONENT OF 2-OXOGLUTARATE DEHYDROGENASE COMPLEX, MITOCHONDRIAL-RELATED"/>
    <property type="match status" value="1"/>
</dbReference>